<evidence type="ECO:0000313" key="1">
    <source>
        <dbReference type="EMBL" id="KAJ2772179.1"/>
    </source>
</evidence>
<accession>A0ACC1K2A1</accession>
<dbReference type="EMBL" id="JANBUJ010000412">
    <property type="protein sequence ID" value="KAJ2772179.1"/>
    <property type="molecule type" value="Genomic_DNA"/>
</dbReference>
<evidence type="ECO:0000313" key="2">
    <source>
        <dbReference type="Proteomes" id="UP001140234"/>
    </source>
</evidence>
<sequence length="493" mass="54360">MDYFRENVESQTFALGAWDMLFCIGNMPFVFYFKNTNSDPAAPFMPADVLTKSLYHTLLEWPILAGHLVVNGRGRGFVVVDKDNLNLPDYQESESSVHYSAIEAARFSWGVVPPTVTTVPPFVANGPAGVVKMLNVHVVRLQDNSGVIIFANMPHYVTDGAGYSMFMMRWAETCEWMQAGSADELPARSLEFNRRAISRALPYEMGELSPGQSQLYTTSNPVGLYLSTLSPGALGDFFLTKAKGIPGKSHTFHITRATIDKLRKQITDANGASRRISDNDIICALVSHAVAKGMRDEQELPEVKELWDRPTQVPADAPAPAADMFMTLVVADIRPRLAALGDANYAGGAVIMIPVMHAMDELADTGDPTKMISDASYRVREQVDGVTLPRINRFDYTFAKDTSRTMHLWSGIVASSQRTFVTNQSRFDHYRCDFGNGVPQWVSGPAATMPGISCVLPANPASDGYDLCLCEEALVMESILANEFWNAHTELVY</sequence>
<gene>
    <name evidence="1" type="ORF">IWQ57_001876</name>
</gene>
<proteinExistence type="predicted"/>
<organism evidence="1 2">
    <name type="scientific">Coemansia nantahalensis</name>
    <dbReference type="NCBI Taxonomy" id="2789366"/>
    <lineage>
        <taxon>Eukaryota</taxon>
        <taxon>Fungi</taxon>
        <taxon>Fungi incertae sedis</taxon>
        <taxon>Zoopagomycota</taxon>
        <taxon>Kickxellomycotina</taxon>
        <taxon>Kickxellomycetes</taxon>
        <taxon>Kickxellales</taxon>
        <taxon>Kickxellaceae</taxon>
        <taxon>Coemansia</taxon>
    </lineage>
</organism>
<dbReference type="Proteomes" id="UP001140234">
    <property type="component" value="Unassembled WGS sequence"/>
</dbReference>
<reference evidence="1" key="1">
    <citation type="submission" date="2022-07" db="EMBL/GenBank/DDBJ databases">
        <title>Phylogenomic reconstructions and comparative analyses of Kickxellomycotina fungi.</title>
        <authorList>
            <person name="Reynolds N.K."/>
            <person name="Stajich J.E."/>
            <person name="Barry K."/>
            <person name="Grigoriev I.V."/>
            <person name="Crous P."/>
            <person name="Smith M.E."/>
        </authorList>
    </citation>
    <scope>NUCLEOTIDE SEQUENCE</scope>
    <source>
        <strain evidence="1">CBS 109366</strain>
    </source>
</reference>
<keyword evidence="2" id="KW-1185">Reference proteome</keyword>
<name>A0ACC1K2A1_9FUNG</name>
<protein>
    <submittedName>
        <fullName evidence="1">Uncharacterized protein</fullName>
    </submittedName>
</protein>
<comment type="caution">
    <text evidence="1">The sequence shown here is derived from an EMBL/GenBank/DDBJ whole genome shotgun (WGS) entry which is preliminary data.</text>
</comment>